<accession>A0A5B8NKS8</accession>
<dbReference type="PANTHER" id="PTHR43072">
    <property type="entry name" value="N-ACETYLTRANSFERASE"/>
    <property type="match status" value="1"/>
</dbReference>
<dbReference type="Proteomes" id="UP000318453">
    <property type="component" value="Chromosome"/>
</dbReference>
<dbReference type="KEGG" id="enn:FRE64_06415"/>
<evidence type="ECO:0000313" key="5">
    <source>
        <dbReference type="Proteomes" id="UP000318453"/>
    </source>
</evidence>
<dbReference type="PANTHER" id="PTHR43072:SF23">
    <property type="entry name" value="UPF0039 PROTEIN C11D3.02C"/>
    <property type="match status" value="1"/>
</dbReference>
<sequence length="163" mass="18528">MASMEPMGLNDLATVTAIFNEAIKAGETTQALEPKTIQQCQSWLLNNKPEYEAYVYREKAEIKGWMALTPFHEREAYSPTVELSVYVTLSARSQGIGNQLAKLGLTRARTLGFHSAMLLLFPQPVYRLNWAKRLGFVERGRLEGVVPIEQGWRDVMLFQLYCI</sequence>
<dbReference type="OrthoDB" id="9798006at2"/>
<dbReference type="GO" id="GO:0016747">
    <property type="term" value="F:acyltransferase activity, transferring groups other than amino-acyl groups"/>
    <property type="evidence" value="ECO:0007669"/>
    <property type="project" value="InterPro"/>
</dbReference>
<keyword evidence="2" id="KW-0012">Acyltransferase</keyword>
<gene>
    <name evidence="4" type="ORF">FRE64_06415</name>
</gene>
<proteinExistence type="predicted"/>
<dbReference type="InterPro" id="IPR000182">
    <property type="entry name" value="GNAT_dom"/>
</dbReference>
<keyword evidence="1 4" id="KW-0808">Transferase</keyword>
<feature type="domain" description="N-acetyltransferase" evidence="3">
    <location>
        <begin position="2"/>
        <end position="161"/>
    </location>
</feature>
<evidence type="ECO:0000259" key="3">
    <source>
        <dbReference type="PROSITE" id="PS51186"/>
    </source>
</evidence>
<keyword evidence="5" id="KW-1185">Reference proteome</keyword>
<reference evidence="4" key="1">
    <citation type="submission" date="2019-08" db="EMBL/GenBank/DDBJ databases">
        <title>Carotenoids and Carotenoid Binding Proteins in the Halophilic Cyanobacterium Euhalothece sp. ZM00.</title>
        <authorList>
            <person name="Cho S.M."/>
            <person name="Song J.Y."/>
            <person name="Park Y.-I."/>
        </authorList>
    </citation>
    <scope>NUCLEOTIDE SEQUENCE [LARGE SCALE GENOMIC DNA]</scope>
    <source>
        <strain evidence="4">Z-M001</strain>
    </source>
</reference>
<dbReference type="RefSeq" id="WP_146295196.1">
    <property type="nucleotide sequence ID" value="NZ_CP042326.1"/>
</dbReference>
<dbReference type="SUPFAM" id="SSF55729">
    <property type="entry name" value="Acyl-CoA N-acyltransferases (Nat)"/>
    <property type="match status" value="1"/>
</dbReference>
<organism evidence="4 5">
    <name type="scientific">Euhalothece natronophila Z-M001</name>
    <dbReference type="NCBI Taxonomy" id="522448"/>
    <lineage>
        <taxon>Bacteria</taxon>
        <taxon>Bacillati</taxon>
        <taxon>Cyanobacteriota</taxon>
        <taxon>Cyanophyceae</taxon>
        <taxon>Oscillatoriophycideae</taxon>
        <taxon>Chroococcales</taxon>
        <taxon>Halothecacae</taxon>
        <taxon>Halothece cluster</taxon>
        <taxon>Euhalothece</taxon>
    </lineage>
</organism>
<dbReference type="PROSITE" id="PS51186">
    <property type="entry name" value="GNAT"/>
    <property type="match status" value="1"/>
</dbReference>
<evidence type="ECO:0000313" key="4">
    <source>
        <dbReference type="EMBL" id="QDZ39596.1"/>
    </source>
</evidence>
<evidence type="ECO:0000256" key="1">
    <source>
        <dbReference type="ARBA" id="ARBA00022679"/>
    </source>
</evidence>
<dbReference type="CDD" id="cd04301">
    <property type="entry name" value="NAT_SF"/>
    <property type="match status" value="1"/>
</dbReference>
<dbReference type="InterPro" id="IPR016181">
    <property type="entry name" value="Acyl_CoA_acyltransferase"/>
</dbReference>
<protein>
    <submittedName>
        <fullName evidence="4">N-acetyltransferase</fullName>
    </submittedName>
</protein>
<evidence type="ECO:0000256" key="2">
    <source>
        <dbReference type="ARBA" id="ARBA00023315"/>
    </source>
</evidence>
<dbReference type="EMBL" id="CP042326">
    <property type="protein sequence ID" value="QDZ39596.1"/>
    <property type="molecule type" value="Genomic_DNA"/>
</dbReference>
<dbReference type="Gene3D" id="3.40.630.30">
    <property type="match status" value="1"/>
</dbReference>
<dbReference type="Pfam" id="PF00583">
    <property type="entry name" value="Acetyltransf_1"/>
    <property type="match status" value="1"/>
</dbReference>
<dbReference type="AlphaFoldDB" id="A0A5B8NKS8"/>
<name>A0A5B8NKS8_9CHRO</name>